<name>A0A6J4UZ93_9BACT</name>
<dbReference type="AlphaFoldDB" id="A0A6J4UZ93"/>
<sequence length="86" mass="9092">MDAQRFDRMARAVARAAAAAGACWPDSRDRLRSPEHELARRGVTWASDPAHDLALARQLAAARARRPDPVLPAGALAPATGGLQAV</sequence>
<accession>A0A6J4UZ93</accession>
<proteinExistence type="predicted"/>
<reference evidence="1" key="1">
    <citation type="submission" date="2020-02" db="EMBL/GenBank/DDBJ databases">
        <authorList>
            <person name="Meier V. D."/>
        </authorList>
    </citation>
    <scope>NUCLEOTIDE SEQUENCE</scope>
    <source>
        <strain evidence="1">AVDCRST_MAG19</strain>
    </source>
</reference>
<evidence type="ECO:0000313" key="1">
    <source>
        <dbReference type="EMBL" id="CAA9564661.1"/>
    </source>
</evidence>
<gene>
    <name evidence="1" type="ORF">AVDCRST_MAG19-2133</name>
</gene>
<organism evidence="1">
    <name type="scientific">uncultured Thermomicrobiales bacterium</name>
    <dbReference type="NCBI Taxonomy" id="1645740"/>
    <lineage>
        <taxon>Bacteria</taxon>
        <taxon>Pseudomonadati</taxon>
        <taxon>Thermomicrobiota</taxon>
        <taxon>Thermomicrobia</taxon>
        <taxon>Thermomicrobiales</taxon>
        <taxon>environmental samples</taxon>
    </lineage>
</organism>
<protein>
    <submittedName>
        <fullName evidence="1">Uncharacterized protein</fullName>
    </submittedName>
</protein>
<dbReference type="EMBL" id="CADCWL010000097">
    <property type="protein sequence ID" value="CAA9564661.1"/>
    <property type="molecule type" value="Genomic_DNA"/>
</dbReference>